<dbReference type="PATRIC" id="fig|47311.3.peg.1287"/>
<dbReference type="EMBL" id="LWMW01000103">
    <property type="protein sequence ID" value="KZX15951.1"/>
    <property type="molecule type" value="Genomic_DNA"/>
</dbReference>
<dbReference type="Proteomes" id="UP000077275">
    <property type="component" value="Unassembled WGS sequence"/>
</dbReference>
<name>A0A166DU29_9EURY</name>
<gene>
    <name evidence="1" type="ORF">MBCUT_11740</name>
</gene>
<keyword evidence="2" id="KW-1185">Reference proteome</keyword>
<proteinExistence type="predicted"/>
<protein>
    <submittedName>
        <fullName evidence="1">Uncharacterized protein</fullName>
    </submittedName>
</protein>
<sequence>MAEDRLGDKIMMLNWEKEIKIIDPDISFRYNGGWLKTIEKLDKTVKNGYSLVGDFVKSGDFEEEYSDGLYLDCNKEGKKRKSQQDYRLFRIKDGKLRLLDLIIDGQGNWACEFWDTIEEEING</sequence>
<evidence type="ECO:0000313" key="1">
    <source>
        <dbReference type="EMBL" id="KZX15951.1"/>
    </source>
</evidence>
<comment type="caution">
    <text evidence="1">The sequence shown here is derived from an EMBL/GenBank/DDBJ whole genome shotgun (WGS) entry which is preliminary data.</text>
</comment>
<evidence type="ECO:0000313" key="2">
    <source>
        <dbReference type="Proteomes" id="UP000077275"/>
    </source>
</evidence>
<reference evidence="1 2" key="1">
    <citation type="submission" date="2016-04" db="EMBL/GenBank/DDBJ databases">
        <title>Genome sequence of Methanobrevibacter cuticularis DSM 11139.</title>
        <authorList>
            <person name="Poehlein A."/>
            <person name="Seedorf H."/>
            <person name="Daniel R."/>
        </authorList>
    </citation>
    <scope>NUCLEOTIDE SEQUENCE [LARGE SCALE GENOMIC DNA]</scope>
    <source>
        <strain evidence="1 2">DSM 11139</strain>
    </source>
</reference>
<accession>A0A166DU29</accession>
<organism evidence="1 2">
    <name type="scientific">Methanobrevibacter cuticularis</name>
    <dbReference type="NCBI Taxonomy" id="47311"/>
    <lineage>
        <taxon>Archaea</taxon>
        <taxon>Methanobacteriati</taxon>
        <taxon>Methanobacteriota</taxon>
        <taxon>Methanomada group</taxon>
        <taxon>Methanobacteria</taxon>
        <taxon>Methanobacteriales</taxon>
        <taxon>Methanobacteriaceae</taxon>
        <taxon>Methanobrevibacter</taxon>
    </lineage>
</organism>
<dbReference type="AlphaFoldDB" id="A0A166DU29"/>